<keyword evidence="3" id="KW-1185">Reference proteome</keyword>
<dbReference type="Pfam" id="PF05598">
    <property type="entry name" value="DUF772"/>
    <property type="match status" value="1"/>
</dbReference>
<gene>
    <name evidence="2" type="ORF">KSB_55900</name>
</gene>
<dbReference type="EMBL" id="BNJG01000002">
    <property type="protein sequence ID" value="GHO57115.1"/>
    <property type="molecule type" value="Genomic_DNA"/>
</dbReference>
<evidence type="ECO:0000313" key="2">
    <source>
        <dbReference type="EMBL" id="GHO57115.1"/>
    </source>
</evidence>
<dbReference type="Proteomes" id="UP000654345">
    <property type="component" value="Unassembled WGS sequence"/>
</dbReference>
<comment type="caution">
    <text evidence="2">The sequence shown here is derived from an EMBL/GenBank/DDBJ whole genome shotgun (WGS) entry which is preliminary data.</text>
</comment>
<feature type="domain" description="Transposase InsH N-terminal" evidence="1">
    <location>
        <begin position="22"/>
        <end position="77"/>
    </location>
</feature>
<reference evidence="2 3" key="1">
    <citation type="journal article" date="2021" name="Int. J. Syst. Evol. Microbiol.">
        <title>Reticulibacter mediterranei gen. nov., sp. nov., within the new family Reticulibacteraceae fam. nov., and Ktedonospora formicarum gen. nov., sp. nov., Ktedonobacter robiniae sp. nov., Dictyobacter formicarum sp. nov. and Dictyobacter arantiisoli sp. nov., belonging to the class Ktedonobacteria.</title>
        <authorList>
            <person name="Yabe S."/>
            <person name="Zheng Y."/>
            <person name="Wang C.M."/>
            <person name="Sakai Y."/>
            <person name="Abe K."/>
            <person name="Yokota A."/>
            <person name="Donadio S."/>
            <person name="Cavaletti L."/>
            <person name="Monciardini P."/>
        </authorList>
    </citation>
    <scope>NUCLEOTIDE SEQUENCE [LARGE SCALE GENOMIC DNA]</scope>
    <source>
        <strain evidence="2 3">SOSP1-30</strain>
    </source>
</reference>
<organism evidence="2 3">
    <name type="scientific">Ktedonobacter robiniae</name>
    <dbReference type="NCBI Taxonomy" id="2778365"/>
    <lineage>
        <taxon>Bacteria</taxon>
        <taxon>Bacillati</taxon>
        <taxon>Chloroflexota</taxon>
        <taxon>Ktedonobacteria</taxon>
        <taxon>Ktedonobacterales</taxon>
        <taxon>Ktedonobacteraceae</taxon>
        <taxon>Ktedonobacter</taxon>
    </lineage>
</organism>
<dbReference type="InterPro" id="IPR008490">
    <property type="entry name" value="Transposase_InsH_N"/>
</dbReference>
<proteinExistence type="predicted"/>
<accession>A0ABQ3UXS4</accession>
<name>A0ABQ3UXS4_9CHLR</name>
<evidence type="ECO:0000313" key="3">
    <source>
        <dbReference type="Proteomes" id="UP000654345"/>
    </source>
</evidence>
<sequence length="77" mass="9009">MLITHAPFDEELAQAPEEVTRSDVLFKRLDALLDDEDLLEHVRADLARRYRLTSQHGRHSTPVEVILRLFVLKQLFN</sequence>
<evidence type="ECO:0000259" key="1">
    <source>
        <dbReference type="Pfam" id="PF05598"/>
    </source>
</evidence>
<dbReference type="RefSeq" id="WP_201373546.1">
    <property type="nucleotide sequence ID" value="NZ_BNJG01000002.1"/>
</dbReference>
<protein>
    <recommendedName>
        <fullName evidence="1">Transposase InsH N-terminal domain-containing protein</fullName>
    </recommendedName>
</protein>